<accession>A0ABU8IYK6</accession>
<comment type="similarity">
    <text evidence="2">Belongs to the fimbrial protein family.</text>
</comment>
<dbReference type="InterPro" id="IPR050263">
    <property type="entry name" value="Bact_Fimbrial_Adh_Pro"/>
</dbReference>
<dbReference type="InterPro" id="IPR008966">
    <property type="entry name" value="Adhesion_dom_sf"/>
</dbReference>
<dbReference type="Gene3D" id="2.60.40.1090">
    <property type="entry name" value="Fimbrial-type adhesion domain"/>
    <property type="match status" value="1"/>
</dbReference>
<evidence type="ECO:0000256" key="2">
    <source>
        <dbReference type="ARBA" id="ARBA00006671"/>
    </source>
</evidence>
<evidence type="ECO:0000256" key="1">
    <source>
        <dbReference type="ARBA" id="ARBA00004561"/>
    </source>
</evidence>
<evidence type="ECO:0000256" key="3">
    <source>
        <dbReference type="ARBA" id="ARBA00022729"/>
    </source>
</evidence>
<reference evidence="6 7" key="1">
    <citation type="journal article" date="2022" name="Arch. Microbiol.">
        <title>Paraburkholderia bengalensis sp. nov. isolated from roots of Oryza sativa, IR64.</title>
        <authorList>
            <person name="Nag P."/>
            <person name="Mondal N."/>
            <person name="Sarkar J."/>
            <person name="Das S."/>
        </authorList>
    </citation>
    <scope>NUCLEOTIDE SEQUENCE [LARGE SCALE GENOMIC DNA]</scope>
    <source>
        <strain evidence="6 7">IR64_4_BI</strain>
    </source>
</reference>
<evidence type="ECO:0000256" key="4">
    <source>
        <dbReference type="ARBA" id="ARBA00023263"/>
    </source>
</evidence>
<organism evidence="6 7">
    <name type="scientific">Paraburkholderia bengalensis</name>
    <dbReference type="NCBI Taxonomy" id="2747562"/>
    <lineage>
        <taxon>Bacteria</taxon>
        <taxon>Pseudomonadati</taxon>
        <taxon>Pseudomonadota</taxon>
        <taxon>Betaproteobacteria</taxon>
        <taxon>Burkholderiales</taxon>
        <taxon>Burkholderiaceae</taxon>
        <taxon>Paraburkholderia</taxon>
    </lineage>
</organism>
<sequence length="182" mass="18723">MNNKHLFAMIVAGIGLASQGAFASDGNITFIGKITDTTCQINGNGTGNKDFTVKLPTVQAPALGTADQTAGRTSFNIALSNCSPATGTVHTYFEPGTTVDLQTYRLLNATGTGAATNVELELLNSNQTVIKVGATDASQGDIPQSISSGAANLNYFVQYHATGGAATSGTVNSSVMYSLSYQ</sequence>
<protein>
    <submittedName>
        <fullName evidence="6">Type 1 fimbrial protein</fullName>
    </submittedName>
</protein>
<evidence type="ECO:0000256" key="5">
    <source>
        <dbReference type="SAM" id="SignalP"/>
    </source>
</evidence>
<evidence type="ECO:0000313" key="7">
    <source>
        <dbReference type="Proteomes" id="UP001386437"/>
    </source>
</evidence>
<dbReference type="InterPro" id="IPR039458">
    <property type="entry name" value="FimA-like"/>
</dbReference>
<name>A0ABU8IYK6_9BURK</name>
<comment type="subcellular location">
    <subcellularLocation>
        <location evidence="1">Fimbrium</location>
    </subcellularLocation>
</comment>
<dbReference type="EMBL" id="JACFYJ010000054">
    <property type="protein sequence ID" value="MEI6000596.1"/>
    <property type="molecule type" value="Genomic_DNA"/>
</dbReference>
<comment type="caution">
    <text evidence="6">The sequence shown here is derived from an EMBL/GenBank/DDBJ whole genome shotgun (WGS) entry which is preliminary data.</text>
</comment>
<dbReference type="Proteomes" id="UP001386437">
    <property type="component" value="Unassembled WGS sequence"/>
</dbReference>
<dbReference type="PANTHER" id="PTHR33420">
    <property type="entry name" value="FIMBRIAL SUBUNIT ELFA-RELATED"/>
    <property type="match status" value="1"/>
</dbReference>
<gene>
    <name evidence="6" type="ORF">H3V53_26425</name>
</gene>
<keyword evidence="3 5" id="KW-0732">Signal</keyword>
<dbReference type="SUPFAM" id="SSF49401">
    <property type="entry name" value="Bacterial adhesins"/>
    <property type="match status" value="1"/>
</dbReference>
<feature type="chain" id="PRO_5047142178" evidence="5">
    <location>
        <begin position="24"/>
        <end position="182"/>
    </location>
</feature>
<dbReference type="PANTHER" id="PTHR33420:SF3">
    <property type="entry name" value="FIMBRIAL SUBUNIT ELFA"/>
    <property type="match status" value="1"/>
</dbReference>
<proteinExistence type="inferred from homology"/>
<keyword evidence="4" id="KW-0281">Fimbrium</keyword>
<evidence type="ECO:0000313" key="6">
    <source>
        <dbReference type="EMBL" id="MEI6000596.1"/>
    </source>
</evidence>
<keyword evidence="7" id="KW-1185">Reference proteome</keyword>
<feature type="signal peptide" evidence="5">
    <location>
        <begin position="1"/>
        <end position="23"/>
    </location>
</feature>
<dbReference type="RefSeq" id="WP_336600501.1">
    <property type="nucleotide sequence ID" value="NZ_JACFYJ010000054.1"/>
</dbReference>
<dbReference type="InterPro" id="IPR036937">
    <property type="entry name" value="Adhesion_dom_fimbrial_sf"/>
</dbReference>
<dbReference type="Pfam" id="PF16970">
    <property type="entry name" value="FimA"/>
    <property type="match status" value="1"/>
</dbReference>